<comment type="caution">
    <text evidence="1">The sequence shown here is derived from an EMBL/GenBank/DDBJ whole genome shotgun (WGS) entry which is preliminary data.</text>
</comment>
<evidence type="ECO:0000313" key="1">
    <source>
        <dbReference type="EMBL" id="KKM82054.1"/>
    </source>
</evidence>
<sequence>MPITFQELRDSPEKLGQLRDLSQEAKGLVFDKLLPKEMSPEARQIVMNKILIEPAQDSRFNDLDAPPEWADVPLEALKNIPSSSIELGKNIYQAIRHPIETGKALGTV</sequence>
<accession>A0A0F9KIU2</accession>
<reference evidence="1" key="1">
    <citation type="journal article" date="2015" name="Nature">
        <title>Complex archaea that bridge the gap between prokaryotes and eukaryotes.</title>
        <authorList>
            <person name="Spang A."/>
            <person name="Saw J.H."/>
            <person name="Jorgensen S.L."/>
            <person name="Zaremba-Niedzwiedzka K."/>
            <person name="Martijn J."/>
            <person name="Lind A.E."/>
            <person name="van Eijk R."/>
            <person name="Schleper C."/>
            <person name="Guy L."/>
            <person name="Ettema T.J."/>
        </authorList>
    </citation>
    <scope>NUCLEOTIDE SEQUENCE</scope>
</reference>
<name>A0A0F9KIU2_9ZZZZ</name>
<dbReference type="EMBL" id="LAZR01007923">
    <property type="protein sequence ID" value="KKM82054.1"/>
    <property type="molecule type" value="Genomic_DNA"/>
</dbReference>
<proteinExistence type="predicted"/>
<gene>
    <name evidence="1" type="ORF">LCGC14_1323520</name>
</gene>
<organism evidence="1">
    <name type="scientific">marine sediment metagenome</name>
    <dbReference type="NCBI Taxonomy" id="412755"/>
    <lineage>
        <taxon>unclassified sequences</taxon>
        <taxon>metagenomes</taxon>
        <taxon>ecological metagenomes</taxon>
    </lineage>
</organism>
<feature type="non-terminal residue" evidence="1">
    <location>
        <position position="108"/>
    </location>
</feature>
<protein>
    <submittedName>
        <fullName evidence="1">Uncharacterized protein</fullName>
    </submittedName>
</protein>
<dbReference type="AlphaFoldDB" id="A0A0F9KIU2"/>